<proteinExistence type="predicted"/>
<organism evidence="2 3">
    <name type="scientific">Trichonephila clavata</name>
    <name type="common">Joro spider</name>
    <name type="synonym">Nephila clavata</name>
    <dbReference type="NCBI Taxonomy" id="2740835"/>
    <lineage>
        <taxon>Eukaryota</taxon>
        <taxon>Metazoa</taxon>
        <taxon>Ecdysozoa</taxon>
        <taxon>Arthropoda</taxon>
        <taxon>Chelicerata</taxon>
        <taxon>Arachnida</taxon>
        <taxon>Araneae</taxon>
        <taxon>Araneomorphae</taxon>
        <taxon>Entelegynae</taxon>
        <taxon>Araneoidea</taxon>
        <taxon>Nephilidae</taxon>
        <taxon>Trichonephila</taxon>
    </lineage>
</organism>
<dbReference type="EMBL" id="BMAO01012021">
    <property type="protein sequence ID" value="GFQ78410.1"/>
    <property type="molecule type" value="Genomic_DNA"/>
</dbReference>
<evidence type="ECO:0000256" key="1">
    <source>
        <dbReference type="SAM" id="MobiDB-lite"/>
    </source>
</evidence>
<gene>
    <name evidence="2" type="ORF">TNCT_695661</name>
</gene>
<keyword evidence="3" id="KW-1185">Reference proteome</keyword>
<comment type="caution">
    <text evidence="2">The sequence shown here is derived from an EMBL/GenBank/DDBJ whole genome shotgun (WGS) entry which is preliminary data.</text>
</comment>
<feature type="region of interest" description="Disordered" evidence="1">
    <location>
        <begin position="25"/>
        <end position="46"/>
    </location>
</feature>
<dbReference type="Proteomes" id="UP000887116">
    <property type="component" value="Unassembled WGS sequence"/>
</dbReference>
<protein>
    <submittedName>
        <fullName evidence="2">Uncharacterized protein</fullName>
    </submittedName>
</protein>
<reference evidence="2" key="1">
    <citation type="submission" date="2020-07" db="EMBL/GenBank/DDBJ databases">
        <title>Multicomponent nature underlies the extraordinary mechanical properties of spider dragline silk.</title>
        <authorList>
            <person name="Kono N."/>
            <person name="Nakamura H."/>
            <person name="Mori M."/>
            <person name="Yoshida Y."/>
            <person name="Ohtoshi R."/>
            <person name="Malay A.D."/>
            <person name="Moran D.A.P."/>
            <person name="Tomita M."/>
            <person name="Numata K."/>
            <person name="Arakawa K."/>
        </authorList>
    </citation>
    <scope>NUCLEOTIDE SEQUENCE</scope>
</reference>
<evidence type="ECO:0000313" key="3">
    <source>
        <dbReference type="Proteomes" id="UP000887116"/>
    </source>
</evidence>
<accession>A0A8X6KK04</accession>
<evidence type="ECO:0000313" key="2">
    <source>
        <dbReference type="EMBL" id="GFQ78410.1"/>
    </source>
</evidence>
<name>A0A8X6KK04_TRICU</name>
<sequence>MQGSSGCTCEQKQVVFLITVFYEKGPSKSNPEIENGGDSKTRSGGKETISWLPGRTVYFFAQETLT</sequence>
<dbReference type="AlphaFoldDB" id="A0A8X6KK04"/>